<keyword evidence="5" id="KW-1185">Reference proteome</keyword>
<feature type="repeat" description="WD" evidence="3">
    <location>
        <begin position="31"/>
        <end position="72"/>
    </location>
</feature>
<dbReference type="KEGG" id="ptm:GSPATT00028790001"/>
<dbReference type="PROSITE" id="PS50294">
    <property type="entry name" value="WD_REPEATS_REGION"/>
    <property type="match status" value="2"/>
</dbReference>
<dbReference type="InterPro" id="IPR001680">
    <property type="entry name" value="WD40_rpt"/>
</dbReference>
<reference evidence="4 5" key="1">
    <citation type="journal article" date="2006" name="Nature">
        <title>Global trends of whole-genome duplications revealed by the ciliate Paramecium tetraurelia.</title>
        <authorList>
            <consortium name="Genoscope"/>
            <person name="Aury J.-M."/>
            <person name="Jaillon O."/>
            <person name="Duret L."/>
            <person name="Noel B."/>
            <person name="Jubin C."/>
            <person name="Porcel B.M."/>
            <person name="Segurens B."/>
            <person name="Daubin V."/>
            <person name="Anthouard V."/>
            <person name="Aiach N."/>
            <person name="Arnaiz O."/>
            <person name="Billaut A."/>
            <person name="Beisson J."/>
            <person name="Blanc I."/>
            <person name="Bouhouche K."/>
            <person name="Camara F."/>
            <person name="Duharcourt S."/>
            <person name="Guigo R."/>
            <person name="Gogendeau D."/>
            <person name="Katinka M."/>
            <person name="Keller A.-M."/>
            <person name="Kissmehl R."/>
            <person name="Klotz C."/>
            <person name="Koll F."/>
            <person name="Le Moue A."/>
            <person name="Lepere C."/>
            <person name="Malinsky S."/>
            <person name="Nowacki M."/>
            <person name="Nowak J.K."/>
            <person name="Plattner H."/>
            <person name="Poulain J."/>
            <person name="Ruiz F."/>
            <person name="Serrano V."/>
            <person name="Zagulski M."/>
            <person name="Dessen P."/>
            <person name="Betermier M."/>
            <person name="Weissenbach J."/>
            <person name="Scarpelli C."/>
            <person name="Schachter V."/>
            <person name="Sperling L."/>
            <person name="Meyer E."/>
            <person name="Cohen J."/>
            <person name="Wincker P."/>
        </authorList>
    </citation>
    <scope>NUCLEOTIDE SEQUENCE [LARGE SCALE GENOMIC DNA]</scope>
    <source>
        <strain evidence="4 5">Stock d4-2</strain>
    </source>
</reference>
<evidence type="ECO:0000256" key="2">
    <source>
        <dbReference type="ARBA" id="ARBA00022737"/>
    </source>
</evidence>
<organism evidence="4 5">
    <name type="scientific">Paramecium tetraurelia</name>
    <dbReference type="NCBI Taxonomy" id="5888"/>
    <lineage>
        <taxon>Eukaryota</taxon>
        <taxon>Sar</taxon>
        <taxon>Alveolata</taxon>
        <taxon>Ciliophora</taxon>
        <taxon>Intramacronucleata</taxon>
        <taxon>Oligohymenophorea</taxon>
        <taxon>Peniculida</taxon>
        <taxon>Parameciidae</taxon>
        <taxon>Paramecium</taxon>
    </lineage>
</organism>
<dbReference type="eggNOG" id="KOG0266">
    <property type="taxonomic scope" value="Eukaryota"/>
</dbReference>
<dbReference type="EMBL" id="CT867993">
    <property type="protein sequence ID" value="CAK57755.1"/>
    <property type="molecule type" value="Genomic_DNA"/>
</dbReference>
<dbReference type="InterPro" id="IPR020472">
    <property type="entry name" value="WD40_PAC1"/>
</dbReference>
<evidence type="ECO:0000256" key="3">
    <source>
        <dbReference type="PROSITE-ProRule" id="PRU00221"/>
    </source>
</evidence>
<dbReference type="SMART" id="SM00320">
    <property type="entry name" value="WD40"/>
    <property type="match status" value="2"/>
</dbReference>
<dbReference type="OrthoDB" id="283099at2759"/>
<dbReference type="Gene3D" id="2.130.10.10">
    <property type="entry name" value="YVTN repeat-like/Quinoprotein amine dehydrogenase"/>
    <property type="match status" value="1"/>
</dbReference>
<feature type="repeat" description="WD" evidence="3">
    <location>
        <begin position="73"/>
        <end position="114"/>
    </location>
</feature>
<dbReference type="InterPro" id="IPR036322">
    <property type="entry name" value="WD40_repeat_dom_sf"/>
</dbReference>
<dbReference type="PANTHER" id="PTHR45333:SF1">
    <property type="entry name" value="CHROMOSOME UNDETERMINED SCAFFOLD_625, WHOLE GENOME SHOTGUN SEQUENCE"/>
    <property type="match status" value="1"/>
</dbReference>
<accession>A0BGT8</accession>
<dbReference type="SUPFAM" id="SSF50978">
    <property type="entry name" value="WD40 repeat-like"/>
    <property type="match status" value="1"/>
</dbReference>
<dbReference type="InterPro" id="IPR019775">
    <property type="entry name" value="WD40_repeat_CS"/>
</dbReference>
<dbReference type="PRINTS" id="PR00320">
    <property type="entry name" value="GPROTEINBRPT"/>
</dbReference>
<dbReference type="STRING" id="5888.A0BGT8"/>
<dbReference type="InParanoid" id="A0BGT8"/>
<dbReference type="AlphaFoldDB" id="A0BGT8"/>
<keyword evidence="2" id="KW-0677">Repeat</keyword>
<dbReference type="PROSITE" id="PS00678">
    <property type="entry name" value="WD_REPEATS_1"/>
    <property type="match status" value="2"/>
</dbReference>
<dbReference type="GeneID" id="5010937"/>
<proteinExistence type="predicted"/>
<keyword evidence="1 3" id="KW-0853">WD repeat</keyword>
<dbReference type="PROSITE" id="PS50082">
    <property type="entry name" value="WD_REPEATS_2"/>
    <property type="match status" value="2"/>
</dbReference>
<evidence type="ECO:0000313" key="4">
    <source>
        <dbReference type="EMBL" id="CAK57755.1"/>
    </source>
</evidence>
<dbReference type="Proteomes" id="UP000000600">
    <property type="component" value="Unassembled WGS sequence"/>
</dbReference>
<dbReference type="Pfam" id="PF00400">
    <property type="entry name" value="WD40"/>
    <property type="match status" value="2"/>
</dbReference>
<protein>
    <submittedName>
        <fullName evidence="4">Uncharacterized protein</fullName>
    </submittedName>
</protein>
<dbReference type="PANTHER" id="PTHR45333">
    <property type="entry name" value="MEMBRANE PROTEIN-RELATED"/>
    <property type="match status" value="1"/>
</dbReference>
<evidence type="ECO:0000313" key="5">
    <source>
        <dbReference type="Proteomes" id="UP000000600"/>
    </source>
</evidence>
<dbReference type="InterPro" id="IPR015943">
    <property type="entry name" value="WD40/YVTN_repeat-like_dom_sf"/>
</dbReference>
<name>A0BGT8_PARTE</name>
<dbReference type="RefSeq" id="XP_001425153.1">
    <property type="nucleotide sequence ID" value="XM_001425116.1"/>
</dbReference>
<evidence type="ECO:0000256" key="1">
    <source>
        <dbReference type="ARBA" id="ARBA00022574"/>
    </source>
</evidence>
<dbReference type="OMA" id="HLMSICL"/>
<sequence>MVIHQQFIQSISHLMSICLWDVKTGQQKAKLIGHSNGILSVNFSRDNTTLASGSFDNSIRLWDVKTRQLKTKLDDHPATVNSVNFSPDGTKLVSGSNDNSVHIWDVKTGQQILSSDNRYKDILAQFQPNNFTNNLLQNNGIFCSLTTLLISQQLIFQSQGALILKGEFINHSGINLKTLFYQRGSCILENQIGLQQKQQ</sequence>
<gene>
    <name evidence="4" type="ORF">GSPATT00028790001</name>
</gene>
<dbReference type="HOGENOM" id="CLU_100408_0_0_1"/>